<accession>A0ABP0G782</accession>
<name>A0ABP0G782_CLALP</name>
<comment type="caution">
    <text evidence="1">The sequence shown here is derived from an EMBL/GenBank/DDBJ whole genome shotgun (WGS) entry which is preliminary data.</text>
</comment>
<keyword evidence="2" id="KW-1185">Reference proteome</keyword>
<sequence length="228" mass="25173">MSAGAGKGETQETQPEKIDLAAANNVSTNSAQCDEAAIYNTSIYQCPRGLECLLPLDEVIIVTTATSDLGWVEDKAKQRLYNLKKTYGPGSSEHVIHFYDKNDKEIVRRVIDAYSCCLYPVLCCCADQGTGLVESIEAPPGQQIARTQQISAWFAFRLRIYDESNNGRLVLNSSCSENGLNVATTTGDQIGKLIFNRPKNRNKNWTTTVTFPVDLDVRLKAALLWISS</sequence>
<evidence type="ECO:0000313" key="2">
    <source>
        <dbReference type="Proteomes" id="UP001642483"/>
    </source>
</evidence>
<evidence type="ECO:0000313" key="1">
    <source>
        <dbReference type="EMBL" id="CAK8685965.1"/>
    </source>
</evidence>
<dbReference type="Proteomes" id="UP001642483">
    <property type="component" value="Unassembled WGS sequence"/>
</dbReference>
<gene>
    <name evidence="1" type="ORF">CVLEPA_LOCUS17698</name>
</gene>
<proteinExistence type="predicted"/>
<dbReference type="EMBL" id="CAWYQH010000101">
    <property type="protein sequence ID" value="CAK8685965.1"/>
    <property type="molecule type" value="Genomic_DNA"/>
</dbReference>
<reference evidence="1 2" key="1">
    <citation type="submission" date="2024-02" db="EMBL/GenBank/DDBJ databases">
        <authorList>
            <person name="Daric V."/>
            <person name="Darras S."/>
        </authorList>
    </citation>
    <scope>NUCLEOTIDE SEQUENCE [LARGE SCALE GENOMIC DNA]</scope>
</reference>
<evidence type="ECO:0008006" key="3">
    <source>
        <dbReference type="Google" id="ProtNLM"/>
    </source>
</evidence>
<protein>
    <recommendedName>
        <fullName evidence="3">Phospholipid scramblase</fullName>
    </recommendedName>
</protein>
<organism evidence="1 2">
    <name type="scientific">Clavelina lepadiformis</name>
    <name type="common">Light-bulb sea squirt</name>
    <name type="synonym">Ascidia lepadiformis</name>
    <dbReference type="NCBI Taxonomy" id="159417"/>
    <lineage>
        <taxon>Eukaryota</taxon>
        <taxon>Metazoa</taxon>
        <taxon>Chordata</taxon>
        <taxon>Tunicata</taxon>
        <taxon>Ascidiacea</taxon>
        <taxon>Aplousobranchia</taxon>
        <taxon>Clavelinidae</taxon>
        <taxon>Clavelina</taxon>
    </lineage>
</organism>